<dbReference type="PRINTS" id="PR01705">
    <property type="entry name" value="TSP1REPEAT"/>
</dbReference>
<keyword evidence="6" id="KW-0130">Cell adhesion</keyword>
<dbReference type="GeneTree" id="ENSGT00940000157846"/>
<dbReference type="FunFam" id="2.10.25.10:FF:000070">
    <property type="entry name" value="Thrombospondin 2"/>
    <property type="match status" value="1"/>
</dbReference>
<keyword evidence="3" id="KW-0732">Signal</keyword>
<evidence type="ECO:0000256" key="7">
    <source>
        <dbReference type="ARBA" id="ARBA00023157"/>
    </source>
</evidence>
<dbReference type="STRING" id="31033.ENSTRUP00000041840"/>
<dbReference type="FunFam" id="2.60.120.200:FF:000009">
    <property type="entry name" value="Thrombospondin 1"/>
    <property type="match status" value="1"/>
</dbReference>
<comment type="similarity">
    <text evidence="1">Belongs to the thrombospondin family.</text>
</comment>
<evidence type="ECO:0000256" key="8">
    <source>
        <dbReference type="ARBA" id="ARBA00023180"/>
    </source>
</evidence>
<sequence length="783" mass="87076">MLDFIFLPVRQDGGWSLWSPWSSCSVTCGEGQITRIRHCNAPVPQLGGKDCEGNGRETQVCSAEPCPGEYFINFRGGTSFYRGVPGKHPNIFMHHGCPRGNIPHVFWVKLLSPEPLADGCLSNPCFAGVECNSSPDGSWDCGPCPAGFRGNGTNCHDMNECDMVSDVCYKVSGRQRCVNTDPGFHCLPCPKRYKGNQPFVGGTVVYAALSRISCAACFQPSWTGATQSGQIEKLRKGQNRKSNSFLFVQVCEPENPCKDKTHNCHKHAECIYISHFSDPMYKCECRTGYAGDGFICGEDSDLDGWPNQNLVCGTNATYHCKKDNCPSLPNSGQEDFDKDGQGDACDKDDDNDGIPDETDNCGLLYNPRQFDFDKDEVGDRCDNCPYEHNPAQIDTDHNGEGDACAVDIDGDGILNENDNCPYVYNTDQKDTDMDGVGDQCDNCPLLHNPDQTDVDNDLVGDQCDNNQDIDEDGHQNNQDNCPYVANSNQADHDQDGKGDACDYDDDNDGIPDDRDNCRLTPNADQLDSDGDGRGDACKDDFDNDSIPDILDVCPENNAISVTDFRKFQMVHLDPKGTTQIDPNWVVRHQGKELVQTANSDPGIAVGFDEFNAVDFSGTMYVNTDRDDDYAGFVFGYQSSSRFYVVMWKQITQTYWEDKPSKAFGISGVSLKVVNSSTGTGEHLRNALWHTGNTPGQVRTLWHDPKNIGWKDYTAYRWHLIHRPKTGFIRVVVYEGKQIMADSGPIYDKTFAGGRLGLFVFSQELVFFSDLKYECREDQQIIYF</sequence>
<dbReference type="InterPro" id="IPR024731">
    <property type="entry name" value="NELL2-like_EGF"/>
</dbReference>
<comment type="caution">
    <text evidence="9">Lacks conserved residue(s) required for the propagation of feature annotation.</text>
</comment>
<feature type="region of interest" description="Disordered" evidence="11">
    <location>
        <begin position="331"/>
        <end position="351"/>
    </location>
</feature>
<feature type="repeat" description="TSP type-3" evidence="10">
    <location>
        <begin position="393"/>
        <end position="428"/>
    </location>
</feature>
<keyword evidence="7" id="KW-1015">Disulfide bond</keyword>
<dbReference type="InterPro" id="IPR017897">
    <property type="entry name" value="Thrombospondin_3_rpt"/>
</dbReference>
<dbReference type="AlphaFoldDB" id="H2UY11"/>
<dbReference type="PROSITE" id="PS51236">
    <property type="entry name" value="TSP_CTER"/>
    <property type="match status" value="1"/>
</dbReference>
<evidence type="ECO:0000313" key="15">
    <source>
        <dbReference type="Proteomes" id="UP000005226"/>
    </source>
</evidence>
<proteinExistence type="inferred from homology"/>
<dbReference type="SMART" id="SM00209">
    <property type="entry name" value="TSP1"/>
    <property type="match status" value="1"/>
</dbReference>
<dbReference type="Proteomes" id="UP000005226">
    <property type="component" value="Chromosome 4"/>
</dbReference>
<keyword evidence="8" id="KW-0325">Glycoprotein</keyword>
<dbReference type="InterPro" id="IPR001881">
    <property type="entry name" value="EGF-like_Ca-bd_dom"/>
</dbReference>
<evidence type="ECO:0000256" key="1">
    <source>
        <dbReference type="ARBA" id="ARBA00009456"/>
    </source>
</evidence>
<feature type="domain" description="TSP C-terminal" evidence="13">
    <location>
        <begin position="565"/>
        <end position="779"/>
    </location>
</feature>
<keyword evidence="4" id="KW-0677">Repeat</keyword>
<dbReference type="InterPro" id="IPR000884">
    <property type="entry name" value="TSP1_rpt"/>
</dbReference>
<dbReference type="Pfam" id="PF05735">
    <property type="entry name" value="TSP_C"/>
    <property type="match status" value="1"/>
</dbReference>
<evidence type="ECO:0000256" key="6">
    <source>
        <dbReference type="ARBA" id="ARBA00022889"/>
    </source>
</evidence>
<dbReference type="GO" id="GO:0005509">
    <property type="term" value="F:calcium ion binding"/>
    <property type="evidence" value="ECO:0007669"/>
    <property type="project" value="UniProtKB-UniRule"/>
</dbReference>
<evidence type="ECO:0000256" key="10">
    <source>
        <dbReference type="PROSITE-ProRule" id="PRU00634"/>
    </source>
</evidence>
<name>H2UY11_TAKRU</name>
<feature type="compositionally biased region" description="Acidic residues" evidence="11">
    <location>
        <begin position="501"/>
        <end position="510"/>
    </location>
</feature>
<accession>H2UY11</accession>
<dbReference type="GO" id="GO:0007155">
    <property type="term" value="P:cell adhesion"/>
    <property type="evidence" value="ECO:0007669"/>
    <property type="project" value="UniProtKB-KW"/>
</dbReference>
<reference evidence="14" key="2">
    <citation type="submission" date="2025-08" db="UniProtKB">
        <authorList>
            <consortium name="Ensembl"/>
        </authorList>
    </citation>
    <scope>IDENTIFICATION</scope>
</reference>
<dbReference type="InterPro" id="IPR013320">
    <property type="entry name" value="ConA-like_dom_sf"/>
</dbReference>
<feature type="repeat" description="TSP type-3" evidence="10">
    <location>
        <begin position="490"/>
        <end position="525"/>
    </location>
</feature>
<dbReference type="SUPFAM" id="SSF103647">
    <property type="entry name" value="TSP type-3 repeat"/>
    <property type="match status" value="3"/>
</dbReference>
<dbReference type="InterPro" id="IPR008859">
    <property type="entry name" value="Thrombospondin_C"/>
</dbReference>
<dbReference type="InParanoid" id="H2UY11"/>
<dbReference type="SMART" id="SM00181">
    <property type="entry name" value="EGF"/>
    <property type="match status" value="3"/>
</dbReference>
<dbReference type="FunFam" id="4.10.1080.10:FF:000003">
    <property type="entry name" value="Thrombospondin 2"/>
    <property type="match status" value="1"/>
</dbReference>
<feature type="repeat" description="TSP type-3" evidence="10">
    <location>
        <begin position="334"/>
        <end position="369"/>
    </location>
</feature>
<dbReference type="OMA" id="MPGVMLQ"/>
<dbReference type="PROSITE" id="PS51234">
    <property type="entry name" value="TSP3"/>
    <property type="match status" value="4"/>
</dbReference>
<feature type="compositionally biased region" description="Basic and acidic residues" evidence="11">
    <location>
        <begin position="530"/>
        <end position="539"/>
    </location>
</feature>
<dbReference type="GO" id="GO:0005576">
    <property type="term" value="C:extracellular region"/>
    <property type="evidence" value="ECO:0007669"/>
    <property type="project" value="InterPro"/>
</dbReference>
<dbReference type="PROSITE" id="PS50092">
    <property type="entry name" value="TSP1"/>
    <property type="match status" value="1"/>
</dbReference>
<keyword evidence="2 9" id="KW-0245">EGF-like domain</keyword>
<evidence type="ECO:0000256" key="9">
    <source>
        <dbReference type="PROSITE-ProRule" id="PRU00076"/>
    </source>
</evidence>
<dbReference type="FunFam" id="2.10.25.10:FF:000027">
    <property type="entry name" value="Thrombospondin 3"/>
    <property type="match status" value="1"/>
</dbReference>
<organism evidence="14 15">
    <name type="scientific">Takifugu rubripes</name>
    <name type="common">Japanese pufferfish</name>
    <name type="synonym">Fugu rubripes</name>
    <dbReference type="NCBI Taxonomy" id="31033"/>
    <lineage>
        <taxon>Eukaryota</taxon>
        <taxon>Metazoa</taxon>
        <taxon>Chordata</taxon>
        <taxon>Craniata</taxon>
        <taxon>Vertebrata</taxon>
        <taxon>Euteleostomi</taxon>
        <taxon>Actinopterygii</taxon>
        <taxon>Neopterygii</taxon>
        <taxon>Teleostei</taxon>
        <taxon>Neoteleostei</taxon>
        <taxon>Acanthomorphata</taxon>
        <taxon>Eupercaria</taxon>
        <taxon>Tetraodontiformes</taxon>
        <taxon>Tetradontoidea</taxon>
        <taxon>Tetraodontidae</taxon>
        <taxon>Takifugu</taxon>
    </lineage>
</organism>
<dbReference type="Gene3D" id="2.20.100.10">
    <property type="entry name" value="Thrombospondin type-1 (TSP1) repeat"/>
    <property type="match status" value="1"/>
</dbReference>
<dbReference type="FunFam" id="4.10.1080.10:FF:000001">
    <property type="entry name" value="Thrombospondin 3"/>
    <property type="match status" value="1"/>
</dbReference>
<dbReference type="Pfam" id="PF02412">
    <property type="entry name" value="TSP_3"/>
    <property type="match status" value="6"/>
</dbReference>
<dbReference type="InterPro" id="IPR036383">
    <property type="entry name" value="TSP1_rpt_sf"/>
</dbReference>
<dbReference type="PANTHER" id="PTHR10199:SF10">
    <property type="entry name" value="THROMBOSPONDIN-2"/>
    <property type="match status" value="1"/>
</dbReference>
<dbReference type="SUPFAM" id="SSF82895">
    <property type="entry name" value="TSP-1 type 1 repeat"/>
    <property type="match status" value="1"/>
</dbReference>
<dbReference type="Pfam" id="PF12947">
    <property type="entry name" value="EGF_3"/>
    <property type="match status" value="1"/>
</dbReference>
<evidence type="ECO:0000259" key="13">
    <source>
        <dbReference type="PROSITE" id="PS51236"/>
    </source>
</evidence>
<dbReference type="PROSITE" id="PS50026">
    <property type="entry name" value="EGF_3"/>
    <property type="match status" value="1"/>
</dbReference>
<evidence type="ECO:0000256" key="11">
    <source>
        <dbReference type="SAM" id="MobiDB-lite"/>
    </source>
</evidence>
<feature type="compositionally biased region" description="Polar residues" evidence="11">
    <location>
        <begin position="475"/>
        <end position="489"/>
    </location>
</feature>
<dbReference type="InterPro" id="IPR003367">
    <property type="entry name" value="Thrombospondin_3-like_rpt"/>
</dbReference>
<feature type="domain" description="EGF-like" evidence="12">
    <location>
        <begin position="253"/>
        <end position="295"/>
    </location>
</feature>
<feature type="region of interest" description="Disordered" evidence="11">
    <location>
        <begin position="451"/>
        <end position="539"/>
    </location>
</feature>
<evidence type="ECO:0000313" key="14">
    <source>
        <dbReference type="Ensembl" id="ENSTRUP00000041840.3"/>
    </source>
</evidence>
<dbReference type="Gene3D" id="2.60.120.200">
    <property type="match status" value="1"/>
</dbReference>
<dbReference type="FunFam" id="2.20.100.10:FF:000007">
    <property type="entry name" value="Thrombospondin 1"/>
    <property type="match status" value="1"/>
</dbReference>
<dbReference type="InterPro" id="IPR028974">
    <property type="entry name" value="TSP_type-3_rpt"/>
</dbReference>
<keyword evidence="15" id="KW-1185">Reference proteome</keyword>
<dbReference type="Gene3D" id="2.10.25.10">
    <property type="entry name" value="Laminin"/>
    <property type="match status" value="3"/>
</dbReference>
<dbReference type="SMART" id="SM00179">
    <property type="entry name" value="EGF_CA"/>
    <property type="match status" value="2"/>
</dbReference>
<feature type="compositionally biased region" description="Basic and acidic residues" evidence="11">
    <location>
        <begin position="490"/>
        <end position="500"/>
    </location>
</feature>
<feature type="repeat" description="TSP type-3" evidence="10">
    <location>
        <begin position="526"/>
        <end position="561"/>
    </location>
</feature>
<reference evidence="14" key="3">
    <citation type="submission" date="2025-09" db="UniProtKB">
        <authorList>
            <consortium name="Ensembl"/>
        </authorList>
    </citation>
    <scope>IDENTIFICATION</scope>
</reference>
<dbReference type="InterPro" id="IPR000742">
    <property type="entry name" value="EGF"/>
</dbReference>
<dbReference type="Pfam" id="PF00090">
    <property type="entry name" value="TSP_1"/>
    <property type="match status" value="1"/>
</dbReference>
<dbReference type="PANTHER" id="PTHR10199">
    <property type="entry name" value="THROMBOSPONDIN"/>
    <property type="match status" value="1"/>
</dbReference>
<evidence type="ECO:0000259" key="12">
    <source>
        <dbReference type="PROSITE" id="PS50026"/>
    </source>
</evidence>
<evidence type="ECO:0000256" key="5">
    <source>
        <dbReference type="ARBA" id="ARBA00022837"/>
    </source>
</evidence>
<dbReference type="Ensembl" id="ENSTRUT00000041984.3">
    <property type="protein sequence ID" value="ENSTRUP00000041840.3"/>
    <property type="gene ID" value="ENSTRUG00000031037.1"/>
</dbReference>
<keyword evidence="5 10" id="KW-0106">Calcium</keyword>
<reference evidence="14 15" key="1">
    <citation type="journal article" date="2011" name="Genome Biol. Evol.">
        <title>Integration of the genetic map and genome assembly of fugu facilitates insights into distinct features of genome evolution in teleosts and mammals.</title>
        <authorList>
            <person name="Kai W."/>
            <person name="Kikuchi K."/>
            <person name="Tohari S."/>
            <person name="Chew A.K."/>
            <person name="Tay A."/>
            <person name="Fujiwara A."/>
            <person name="Hosoya S."/>
            <person name="Suetake H."/>
            <person name="Naruse K."/>
            <person name="Brenner S."/>
            <person name="Suzuki Y."/>
            <person name="Venkatesh B."/>
        </authorList>
    </citation>
    <scope>NUCLEOTIDE SEQUENCE [LARGE SCALE GENOMIC DNA]</scope>
</reference>
<protein>
    <submittedName>
        <fullName evidence="14">Thrombospondin 2</fullName>
    </submittedName>
</protein>
<evidence type="ECO:0000256" key="2">
    <source>
        <dbReference type="ARBA" id="ARBA00022536"/>
    </source>
</evidence>
<dbReference type="SUPFAM" id="SSF49899">
    <property type="entry name" value="Concanavalin A-like lectins/glucanases"/>
    <property type="match status" value="1"/>
</dbReference>
<evidence type="ECO:0000256" key="3">
    <source>
        <dbReference type="ARBA" id="ARBA00022729"/>
    </source>
</evidence>
<dbReference type="Gene3D" id="4.10.1080.10">
    <property type="entry name" value="TSP type-3 repeat"/>
    <property type="match status" value="2"/>
</dbReference>
<evidence type="ECO:0000256" key="4">
    <source>
        <dbReference type="ARBA" id="ARBA00022737"/>
    </source>
</evidence>
<dbReference type="GO" id="GO:0016525">
    <property type="term" value="P:negative regulation of angiogenesis"/>
    <property type="evidence" value="ECO:0007669"/>
    <property type="project" value="TreeGrafter"/>
</dbReference>